<dbReference type="Proteomes" id="UP001440984">
    <property type="component" value="Unassembled WGS sequence"/>
</dbReference>
<evidence type="ECO:0000259" key="5">
    <source>
        <dbReference type="SMART" id="SM00893"/>
    </source>
</evidence>
<feature type="domain" description="Electron transfer flavoprotein alpha/beta-subunit N-terminal" evidence="5">
    <location>
        <begin position="25"/>
        <end position="215"/>
    </location>
</feature>
<comment type="cofactor">
    <cofactor evidence="1">
        <name>FAD</name>
        <dbReference type="ChEBI" id="CHEBI:57692"/>
    </cofactor>
</comment>
<keyword evidence="7" id="KW-1185">Reference proteome</keyword>
<dbReference type="RefSeq" id="WP_348955680.1">
    <property type="nucleotide sequence ID" value="NZ_JBDZYD010000016.1"/>
</dbReference>
<name>A0ABV0LQL1_9PSEU</name>
<comment type="caution">
    <text evidence="6">The sequence shown here is derived from an EMBL/GenBank/DDBJ whole genome shotgun (WGS) entry which is preliminary data.</text>
</comment>
<accession>A0ABV0LQL1</accession>
<sequence>MTRPLHTVALVKQVPRAEELTLGSDGRLSRTGVELELNPFCRRAVAKAVQLARDSGGSCTVVTLGPPAAEDCLREAIACGADRGVLVSDPAFAGSDTLATARALTAALRRYGPFDLVLCGRNSVDAETAQTPAQLAELLGLPMAAGVRRLAVEDGRVRARCEHDDGFVELELPLPALVSCAERLISPAKARPEARAAVPAEKIVRVGAAELGAGPWGQAGSRTVVGRTRLLAGTRLRLRFPGDVATQVERAVAALTELGAFDRAAATSAPPVPDRVAATTAGAVAVLTEPGRDRHARAMLGAAARIAAVAGRPVVALATGALSAAIAGSWGADTVVAVNGSTVEEDVAASLAQWCDRHRPWALLAPATLWGREVAARVAARLGLGLAGDAVDVETGPGGDLVCWKPAFSGSTLAAVTCSPPTRVVTLRGGALPLLQPRVAVAAQDPHLPVPPGRRVRVVARERDDDIDVLAVASAVVGVGAGVPPADYPLLAPLLDVLGADLAATRKVTDRGWLPRARQVGVTGRSVAPRLYVALATSGRFNHLCGTRGAGFVLGINTDPAAPLFDAADVGIVGDWRTVVPLLTTALSRSTLPEPIR</sequence>
<protein>
    <recommendedName>
        <fullName evidence="4">Electron transfer flavoprotein small subunit</fullName>
    </recommendedName>
</protein>
<dbReference type="SMART" id="SM00893">
    <property type="entry name" value="ETF"/>
    <property type="match status" value="2"/>
</dbReference>
<evidence type="ECO:0000256" key="2">
    <source>
        <dbReference type="ARBA" id="ARBA00011355"/>
    </source>
</evidence>
<dbReference type="Gene3D" id="3.40.50.1220">
    <property type="entry name" value="TPP-binding domain"/>
    <property type="match status" value="1"/>
</dbReference>
<gene>
    <name evidence="6" type="ORF">ABJI51_36525</name>
</gene>
<feature type="domain" description="Electron transfer flavoprotein alpha/beta-subunit N-terminal" evidence="5">
    <location>
        <begin position="281"/>
        <end position="459"/>
    </location>
</feature>
<dbReference type="Pfam" id="PF01012">
    <property type="entry name" value="ETF"/>
    <property type="match status" value="2"/>
</dbReference>
<dbReference type="Gene3D" id="3.40.50.620">
    <property type="entry name" value="HUPs"/>
    <property type="match status" value="2"/>
</dbReference>
<organism evidence="6 7">
    <name type="scientific">Amycolatopsis melonis</name>
    <dbReference type="NCBI Taxonomy" id="3156488"/>
    <lineage>
        <taxon>Bacteria</taxon>
        <taxon>Bacillati</taxon>
        <taxon>Actinomycetota</taxon>
        <taxon>Actinomycetes</taxon>
        <taxon>Pseudonocardiales</taxon>
        <taxon>Pseudonocardiaceae</taxon>
        <taxon>Amycolatopsis</taxon>
    </lineage>
</organism>
<dbReference type="PANTHER" id="PTHR21294:SF17">
    <property type="entry name" value="PROTEIN FIXA"/>
    <property type="match status" value="1"/>
</dbReference>
<comment type="function">
    <text evidence="3">The electron transfer flavoprotein serves as a specific electron acceptor for other dehydrogenases. It transfers the electrons to the main respiratory chain via ETF-ubiquinone oxidoreductase (ETF dehydrogenase).</text>
</comment>
<dbReference type="InterPro" id="IPR014731">
    <property type="entry name" value="ETF_asu_C"/>
</dbReference>
<proteinExistence type="predicted"/>
<dbReference type="PANTHER" id="PTHR21294">
    <property type="entry name" value="ELECTRON TRANSFER FLAVOPROTEIN BETA-SUBUNIT"/>
    <property type="match status" value="1"/>
</dbReference>
<evidence type="ECO:0000313" key="6">
    <source>
        <dbReference type="EMBL" id="MEQ0564612.1"/>
    </source>
</evidence>
<dbReference type="InterPro" id="IPR014730">
    <property type="entry name" value="ETF_a/b_N"/>
</dbReference>
<evidence type="ECO:0000256" key="4">
    <source>
        <dbReference type="ARBA" id="ARBA00042002"/>
    </source>
</evidence>
<dbReference type="EMBL" id="JBDZYD010000016">
    <property type="protein sequence ID" value="MEQ0564612.1"/>
    <property type="molecule type" value="Genomic_DNA"/>
</dbReference>
<dbReference type="InterPro" id="IPR029035">
    <property type="entry name" value="DHS-like_NAD/FAD-binding_dom"/>
</dbReference>
<dbReference type="InterPro" id="IPR014729">
    <property type="entry name" value="Rossmann-like_a/b/a_fold"/>
</dbReference>
<dbReference type="SUPFAM" id="SSF52467">
    <property type="entry name" value="DHS-like NAD/FAD-binding domain"/>
    <property type="match status" value="1"/>
</dbReference>
<evidence type="ECO:0000256" key="1">
    <source>
        <dbReference type="ARBA" id="ARBA00001974"/>
    </source>
</evidence>
<comment type="subunit">
    <text evidence="2">Heterodimer of an alpha and a beta subunit.</text>
</comment>
<dbReference type="Pfam" id="PF00766">
    <property type="entry name" value="ETF_alpha"/>
    <property type="match status" value="1"/>
</dbReference>
<dbReference type="InterPro" id="IPR012255">
    <property type="entry name" value="ETF_b"/>
</dbReference>
<evidence type="ECO:0000313" key="7">
    <source>
        <dbReference type="Proteomes" id="UP001440984"/>
    </source>
</evidence>
<reference evidence="6 7" key="1">
    <citation type="submission" date="2024-05" db="EMBL/GenBank/DDBJ databases">
        <authorList>
            <person name="Zhao H."/>
            <person name="Xu Y."/>
            <person name="Lin S."/>
            <person name="Spain J.C."/>
            <person name="Zhou N.-Y."/>
        </authorList>
    </citation>
    <scope>NUCLEOTIDE SEQUENCE [LARGE SCALE GENOMIC DNA]</scope>
    <source>
        <strain evidence="6 7">NEAU-NG30</strain>
    </source>
</reference>
<evidence type="ECO:0000256" key="3">
    <source>
        <dbReference type="ARBA" id="ARBA00025649"/>
    </source>
</evidence>
<dbReference type="SUPFAM" id="SSF52402">
    <property type="entry name" value="Adenine nucleotide alpha hydrolases-like"/>
    <property type="match status" value="2"/>
</dbReference>